<feature type="compositionally biased region" description="Basic and acidic residues" evidence="1">
    <location>
        <begin position="172"/>
        <end position="189"/>
    </location>
</feature>
<dbReference type="NCBIfam" id="TIGR00254">
    <property type="entry name" value="GGDEF"/>
    <property type="match status" value="1"/>
</dbReference>
<reference evidence="5 6" key="1">
    <citation type="submission" date="2024-06" db="EMBL/GenBank/DDBJ databases">
        <title>Genomic Encyclopedia of Type Strains, Phase IV (KMG-IV): sequencing the most valuable type-strain genomes for metagenomic binning, comparative biology and taxonomic classification.</title>
        <authorList>
            <person name="Goeker M."/>
        </authorList>
    </citation>
    <scope>NUCLEOTIDE SEQUENCE [LARGE SCALE GENOMIC DNA]</scope>
    <source>
        <strain evidence="5 6">DSM 28102</strain>
    </source>
</reference>
<dbReference type="InterPro" id="IPR035919">
    <property type="entry name" value="EAL_sf"/>
</dbReference>
<evidence type="ECO:0000259" key="4">
    <source>
        <dbReference type="PROSITE" id="PS50887"/>
    </source>
</evidence>
<gene>
    <name evidence="5" type="ORF">ABID12_000691</name>
</gene>
<keyword evidence="2" id="KW-0812">Transmembrane</keyword>
<accession>A0ABV2I830</accession>
<dbReference type="InterPro" id="IPR052155">
    <property type="entry name" value="Biofilm_reg_signaling"/>
</dbReference>
<dbReference type="InterPro" id="IPR001633">
    <property type="entry name" value="EAL_dom"/>
</dbReference>
<dbReference type="Gene3D" id="3.20.20.450">
    <property type="entry name" value="EAL domain"/>
    <property type="match status" value="1"/>
</dbReference>
<proteinExistence type="predicted"/>
<dbReference type="Pfam" id="PF00563">
    <property type="entry name" value="EAL"/>
    <property type="match status" value="1"/>
</dbReference>
<keyword evidence="6" id="KW-1185">Reference proteome</keyword>
<evidence type="ECO:0000313" key="5">
    <source>
        <dbReference type="EMBL" id="MET3598764.1"/>
    </source>
</evidence>
<dbReference type="InterPro" id="IPR035965">
    <property type="entry name" value="PAS-like_dom_sf"/>
</dbReference>
<keyword evidence="2" id="KW-0472">Membrane</keyword>
<dbReference type="SUPFAM" id="SSF141868">
    <property type="entry name" value="EAL domain-like"/>
    <property type="match status" value="1"/>
</dbReference>
<dbReference type="EMBL" id="JBEPLY010000002">
    <property type="protein sequence ID" value="MET3598764.1"/>
    <property type="molecule type" value="Genomic_DNA"/>
</dbReference>
<feature type="domain" description="EAL" evidence="3">
    <location>
        <begin position="484"/>
        <end position="739"/>
    </location>
</feature>
<dbReference type="RefSeq" id="WP_354433112.1">
    <property type="nucleotide sequence ID" value="NZ_JBEPLY010000002.1"/>
</dbReference>
<dbReference type="Pfam" id="PF13426">
    <property type="entry name" value="PAS_9"/>
    <property type="match status" value="1"/>
</dbReference>
<dbReference type="CDD" id="cd00130">
    <property type="entry name" value="PAS"/>
    <property type="match status" value="1"/>
</dbReference>
<dbReference type="NCBIfam" id="TIGR00229">
    <property type="entry name" value="sensory_box"/>
    <property type="match status" value="1"/>
</dbReference>
<name>A0ABV2I830_9HYPH</name>
<dbReference type="SMART" id="SM00052">
    <property type="entry name" value="EAL"/>
    <property type="match status" value="1"/>
</dbReference>
<sequence length="739" mass="80123">MALLILSLFSLHMIEATDASFSKHIAQLADISAPALAVSMATADYDTMAMIATAIQKTPEVDKVEIVDRSGMVDLLMQDTSLPIGTPNAMASLSRPIYDGIGNGVQEVGKLNLYFSRPASISTAMWLIIVTGVVASFFLGWASWRFIGTLKSRAGSSGDTGGEDGASQSDPEEIREADTRPPSDGDDHRLFGHLFESETEMACLISAAGKFVDVSKGWLRKSGYGREDVTGADIGTFLTAPDRDVIGKRLSDLHEQGQPQKGMLRFRHADGSTSDTWFAATAVSAPDGKAFALAVIQDISDLTVEAADTDTAEFADHLTGLVNRIGFEKRLADLIADAQPGCQLACLLVDIDRFKSINDHHGHRASEELLRALVKRWRPSLQKALLSARLGSDEFALVLSGPDARKNAETIAEALCEAARTPFVIGSATMSITVSIGIAHFPENAADSQEFIHFATIASSSCKSEGGNGIRTFEPEMLASRKKRTESEDDIRRGIEESLFEPHFQSVTHLASGNIVGFEALMRLNHPEKGLIPPAEFIAIAEESDRIDLAGRQLFSKALSGLRALGQRHGDEHLHIAINLSPVELTPEKIAFIASELEVYGVDPAQLTVEITEAVFLEDSDRITECLQQLRHIGCKIALDDFGTGYSSLAYLTRFQVDIIKIDQSFIKGLTHPDPAIATRSRRLIEGIAAIATNMDCLMIAEGVEEEEQARHLRTIGVQYAQGFLFSTPLPLSEAMALV</sequence>
<dbReference type="PROSITE" id="PS50883">
    <property type="entry name" value="EAL"/>
    <property type="match status" value="1"/>
</dbReference>
<dbReference type="SUPFAM" id="SSF55073">
    <property type="entry name" value="Nucleotide cyclase"/>
    <property type="match status" value="1"/>
</dbReference>
<dbReference type="SMART" id="SM00267">
    <property type="entry name" value="GGDEF"/>
    <property type="match status" value="1"/>
</dbReference>
<evidence type="ECO:0000259" key="3">
    <source>
        <dbReference type="PROSITE" id="PS50883"/>
    </source>
</evidence>
<dbReference type="PANTHER" id="PTHR44757">
    <property type="entry name" value="DIGUANYLATE CYCLASE DGCP"/>
    <property type="match status" value="1"/>
</dbReference>
<feature type="region of interest" description="Disordered" evidence="1">
    <location>
        <begin position="154"/>
        <end position="189"/>
    </location>
</feature>
<feature type="domain" description="GGDEF" evidence="4">
    <location>
        <begin position="342"/>
        <end position="475"/>
    </location>
</feature>
<dbReference type="CDD" id="cd01949">
    <property type="entry name" value="GGDEF"/>
    <property type="match status" value="1"/>
</dbReference>
<dbReference type="InterPro" id="IPR029787">
    <property type="entry name" value="Nucleotide_cyclase"/>
</dbReference>
<dbReference type="PANTHER" id="PTHR44757:SF2">
    <property type="entry name" value="BIOFILM ARCHITECTURE MAINTENANCE PROTEIN MBAA"/>
    <property type="match status" value="1"/>
</dbReference>
<dbReference type="Gene3D" id="3.30.70.270">
    <property type="match status" value="1"/>
</dbReference>
<evidence type="ECO:0000256" key="1">
    <source>
        <dbReference type="SAM" id="MobiDB-lite"/>
    </source>
</evidence>
<dbReference type="Gene3D" id="3.30.450.20">
    <property type="entry name" value="PAS domain"/>
    <property type="match status" value="1"/>
</dbReference>
<dbReference type="Pfam" id="PF00990">
    <property type="entry name" value="GGDEF"/>
    <property type="match status" value="1"/>
</dbReference>
<comment type="caution">
    <text evidence="5">The sequence shown here is derived from an EMBL/GenBank/DDBJ whole genome shotgun (WGS) entry which is preliminary data.</text>
</comment>
<evidence type="ECO:0000313" key="6">
    <source>
        <dbReference type="Proteomes" id="UP001549164"/>
    </source>
</evidence>
<dbReference type="InterPro" id="IPR000014">
    <property type="entry name" value="PAS"/>
</dbReference>
<dbReference type="PROSITE" id="PS50887">
    <property type="entry name" value="GGDEF"/>
    <property type="match status" value="1"/>
</dbReference>
<dbReference type="InterPro" id="IPR000160">
    <property type="entry name" value="GGDEF_dom"/>
</dbReference>
<feature type="transmembrane region" description="Helical" evidence="2">
    <location>
        <begin position="124"/>
        <end position="144"/>
    </location>
</feature>
<dbReference type="SUPFAM" id="SSF55785">
    <property type="entry name" value="PYP-like sensor domain (PAS domain)"/>
    <property type="match status" value="1"/>
</dbReference>
<evidence type="ECO:0000256" key="2">
    <source>
        <dbReference type="SAM" id="Phobius"/>
    </source>
</evidence>
<dbReference type="SMART" id="SM00091">
    <property type="entry name" value="PAS"/>
    <property type="match status" value="1"/>
</dbReference>
<dbReference type="InterPro" id="IPR043128">
    <property type="entry name" value="Rev_trsase/Diguanyl_cyclase"/>
</dbReference>
<dbReference type="CDD" id="cd01948">
    <property type="entry name" value="EAL"/>
    <property type="match status" value="1"/>
</dbReference>
<organism evidence="5 6">
    <name type="scientific">Martelella mangrovi</name>
    <dbReference type="NCBI Taxonomy" id="1397477"/>
    <lineage>
        <taxon>Bacteria</taxon>
        <taxon>Pseudomonadati</taxon>
        <taxon>Pseudomonadota</taxon>
        <taxon>Alphaproteobacteria</taxon>
        <taxon>Hyphomicrobiales</taxon>
        <taxon>Aurantimonadaceae</taxon>
        <taxon>Martelella</taxon>
    </lineage>
</organism>
<protein>
    <submittedName>
        <fullName evidence="5">Diguanylate cyclase (GGDEF)-like protein/PAS domain S-box-containing protein</fullName>
    </submittedName>
</protein>
<keyword evidence="2" id="KW-1133">Transmembrane helix</keyword>
<dbReference type="Proteomes" id="UP001549164">
    <property type="component" value="Unassembled WGS sequence"/>
</dbReference>